<dbReference type="SUPFAM" id="SSF52833">
    <property type="entry name" value="Thioredoxin-like"/>
    <property type="match status" value="2"/>
</dbReference>
<dbReference type="CDD" id="cd03039">
    <property type="entry name" value="GST_N_Sigma_like"/>
    <property type="match status" value="1"/>
</dbReference>
<dbReference type="Pfam" id="PF13409">
    <property type="entry name" value="GST_N_2"/>
    <property type="match status" value="1"/>
</dbReference>
<comment type="caution">
    <text evidence="2">The sequence shown here is derived from an EMBL/GenBank/DDBJ whole genome shotgun (WGS) entry which is preliminary data.</text>
</comment>
<evidence type="ECO:0000256" key="1">
    <source>
        <dbReference type="SAM" id="MobiDB-lite"/>
    </source>
</evidence>
<dbReference type="InterPro" id="IPR010987">
    <property type="entry name" value="Glutathione-S-Trfase_C-like"/>
</dbReference>
<dbReference type="InterPro" id="IPR050983">
    <property type="entry name" value="GST_Omega/HSP26"/>
</dbReference>
<dbReference type="PANTHER" id="PTHR43968:SF6">
    <property type="entry name" value="GLUTATHIONE S-TRANSFERASE OMEGA"/>
    <property type="match status" value="1"/>
</dbReference>
<dbReference type="SUPFAM" id="SSF47616">
    <property type="entry name" value="GST C-terminal domain-like"/>
    <property type="match status" value="2"/>
</dbReference>
<dbReference type="EMBL" id="LSRX01000351">
    <property type="protein sequence ID" value="OLP99767.1"/>
    <property type="molecule type" value="Genomic_DNA"/>
</dbReference>
<dbReference type="PANTHER" id="PTHR43968">
    <property type="match status" value="1"/>
</dbReference>
<reference evidence="2 3" key="1">
    <citation type="submission" date="2016-02" db="EMBL/GenBank/DDBJ databases">
        <title>Genome analysis of coral dinoflagellate symbionts highlights evolutionary adaptations to a symbiotic lifestyle.</title>
        <authorList>
            <person name="Aranda M."/>
            <person name="Li Y."/>
            <person name="Liew Y.J."/>
            <person name="Baumgarten S."/>
            <person name="Simakov O."/>
            <person name="Wilson M."/>
            <person name="Piel J."/>
            <person name="Ashoor H."/>
            <person name="Bougouffa S."/>
            <person name="Bajic V.B."/>
            <person name="Ryu T."/>
            <person name="Ravasi T."/>
            <person name="Bayer T."/>
            <person name="Micklem G."/>
            <person name="Kim H."/>
            <person name="Bhak J."/>
            <person name="Lajeunesse T.C."/>
            <person name="Voolstra C.R."/>
        </authorList>
    </citation>
    <scope>NUCLEOTIDE SEQUENCE [LARGE SCALE GENOMIC DNA]</scope>
    <source>
        <strain evidence="2 3">CCMP2467</strain>
    </source>
</reference>
<evidence type="ECO:0000313" key="3">
    <source>
        <dbReference type="Proteomes" id="UP000186817"/>
    </source>
</evidence>
<keyword evidence="2" id="KW-0808">Transferase</keyword>
<dbReference type="Proteomes" id="UP000186817">
    <property type="component" value="Unassembled WGS sequence"/>
</dbReference>
<gene>
    <name evidence="2" type="primary">GSTO1</name>
    <name evidence="2" type="ORF">AK812_SmicGene17656</name>
</gene>
<accession>A0A1Q9DX73</accession>
<proteinExistence type="predicted"/>
<dbReference type="Gene3D" id="1.20.1050.10">
    <property type="match status" value="2"/>
</dbReference>
<sequence>MPGLGLGQLLRDVGPEGAQAHLEGGAWSIRRHPQRSSFQEASGGAPPPKEGLKKVEKVSQNVGCAPGFRCMSKISEFGMEHNGEYKRVTTPKLPARFEQRDVWEWGCPARGNMTSTGKCHPPKPGEEAEAGMCWSQNAMLAGPKTPCGTSGDKCMCVKPVTSDGSIGYGYRSRDILPEFTEGDSSDAGGVEVVMGNFQVQPLPHCDDCLALSSNWEQCSECANCAYGTKDLEGRPTLACFDKDFQPPGAAADAAEMPQAGEEYRKKNFVLLQGKRAEEQDLWTIPQYPLWDPEPDGMEAEDANGGQVFPFQINTEPLSNEAWVKAYKTAAPRIQSLMDTIAKKLKTHWGPGAPTEECSQLFEARYVKLRQVVSRQSRVSGGGMAKHFTNNSCPFCHRAMFARALRPVEVEPQYVPYGRQVEFAERLGVEAIQGGSQPFKSKTVAEIKAIRQEYLDKINPSGEVPSLCTAEGAIITESEILAEYFDLVSDSPSPKLVPPDPVQASRVRLVMKKFNDVIPGLFGLLRNQDGSKDQDWADKINSSLQKFSAVLSKESDFCVGSRVSLADVHCAPFLHRLSVGLLHFRDFQLLSDPRIEKLLKTVAGLPEFQNGNLPDKDIIANYEFVAHGSRWGGDGKSFRGRGRSKFGQHFGRLDAGVTIHYFPVRGRAEALRMLLRAAGIPYVDKLYSPEEWNEAKKLMPEGKGVPGVSTRPVGNRGLPVLELATGEMVPETADIARLICQEASPGKFPALQGKELDQAHEMAVASNTYPLMFPGCMLASYPEEVTDAILRGEKPDTYHGNLSNLPPYSDVLVSLQRWEACLGDAQFFAGDVPHYGEFMLFNVIDALRLVDPACAAKLGCKLRSWFDRMARLPFIEQYLRAQSARKMCKEMQTLQATLAPGELGTFPRRSPSSGELLRCEFHRKDTCDRLNCYSHDDGYAQAVGDLRKRDGECKLEREAELEREHDHQAKTSSPAAKGALSVKDLMKEEEMPLVPEDKDGVKKVQQVIPPAALVLAPPGWKRKTRRRAGDFLGDATMLLESCE</sequence>
<dbReference type="GO" id="GO:0016740">
    <property type="term" value="F:transferase activity"/>
    <property type="evidence" value="ECO:0007669"/>
    <property type="project" value="UniProtKB-KW"/>
</dbReference>
<organism evidence="2 3">
    <name type="scientific">Symbiodinium microadriaticum</name>
    <name type="common">Dinoflagellate</name>
    <name type="synonym">Zooxanthella microadriatica</name>
    <dbReference type="NCBI Taxonomy" id="2951"/>
    <lineage>
        <taxon>Eukaryota</taxon>
        <taxon>Sar</taxon>
        <taxon>Alveolata</taxon>
        <taxon>Dinophyceae</taxon>
        <taxon>Suessiales</taxon>
        <taxon>Symbiodiniaceae</taxon>
        <taxon>Symbiodinium</taxon>
    </lineage>
</organism>
<keyword evidence="3" id="KW-1185">Reference proteome</keyword>
<feature type="region of interest" description="Disordered" evidence="1">
    <location>
        <begin position="958"/>
        <end position="979"/>
    </location>
</feature>
<dbReference type="InterPro" id="IPR004045">
    <property type="entry name" value="Glutathione_S-Trfase_N"/>
</dbReference>
<dbReference type="AlphaFoldDB" id="A0A1Q9DX73"/>
<protein>
    <submittedName>
        <fullName evidence="2">Glutathione S-transferase omega-1</fullName>
    </submittedName>
</protein>
<name>A0A1Q9DX73_SYMMI</name>
<dbReference type="OrthoDB" id="430154at2759"/>
<dbReference type="GO" id="GO:0005737">
    <property type="term" value="C:cytoplasm"/>
    <property type="evidence" value="ECO:0007669"/>
    <property type="project" value="TreeGrafter"/>
</dbReference>
<dbReference type="PROSITE" id="PS50404">
    <property type="entry name" value="GST_NTER"/>
    <property type="match status" value="1"/>
</dbReference>
<dbReference type="Gene3D" id="3.40.30.10">
    <property type="entry name" value="Glutaredoxin"/>
    <property type="match status" value="2"/>
</dbReference>
<dbReference type="InterPro" id="IPR036249">
    <property type="entry name" value="Thioredoxin-like_sf"/>
</dbReference>
<dbReference type="InterPro" id="IPR036282">
    <property type="entry name" value="Glutathione-S-Trfase_C_sf"/>
</dbReference>
<dbReference type="PROSITE" id="PS50405">
    <property type="entry name" value="GST_CTER"/>
    <property type="match status" value="1"/>
</dbReference>
<evidence type="ECO:0000313" key="2">
    <source>
        <dbReference type="EMBL" id="OLP99767.1"/>
    </source>
</evidence>
<feature type="compositionally biased region" description="Basic and acidic residues" evidence="1">
    <location>
        <begin position="958"/>
        <end position="968"/>
    </location>
</feature>